<dbReference type="SUPFAM" id="SSF81296">
    <property type="entry name" value="E set domains"/>
    <property type="match status" value="2"/>
</dbReference>
<reference evidence="2" key="2">
    <citation type="submission" date="2016-11" db="UniProtKB">
        <authorList>
            <consortium name="WormBaseParasite"/>
        </authorList>
    </citation>
    <scope>IDENTIFICATION</scope>
</reference>
<dbReference type="Proteomes" id="UP000095285">
    <property type="component" value="Unassembled WGS sequence"/>
</dbReference>
<name>A0A1I7VI70_LOALO</name>
<evidence type="ECO:0000313" key="2">
    <source>
        <dbReference type="WBParaSite" id="EN70_2819"/>
    </source>
</evidence>
<reference evidence="1" key="1">
    <citation type="submission" date="2012-04" db="EMBL/GenBank/DDBJ databases">
        <title>The Genome Sequence of Loa loa.</title>
        <authorList>
            <consortium name="The Broad Institute Genome Sequencing Platform"/>
            <consortium name="Broad Institute Genome Sequencing Center for Infectious Disease"/>
            <person name="Nutman T.B."/>
            <person name="Fink D.L."/>
            <person name="Russ C."/>
            <person name="Young S."/>
            <person name="Zeng Q."/>
            <person name="Gargeya S."/>
            <person name="Alvarado L."/>
            <person name="Berlin A."/>
            <person name="Chapman S.B."/>
            <person name="Chen Z."/>
            <person name="Freedman E."/>
            <person name="Gellesch M."/>
            <person name="Goldberg J."/>
            <person name="Griggs A."/>
            <person name="Gujja S."/>
            <person name="Heilman E.R."/>
            <person name="Heiman D."/>
            <person name="Howarth C."/>
            <person name="Mehta T."/>
            <person name="Neiman D."/>
            <person name="Pearson M."/>
            <person name="Roberts A."/>
            <person name="Saif S."/>
            <person name="Shea T."/>
            <person name="Shenoy N."/>
            <person name="Sisk P."/>
            <person name="Stolte C."/>
            <person name="Sykes S."/>
            <person name="White J."/>
            <person name="Yandava C."/>
            <person name="Haas B."/>
            <person name="Henn M.R."/>
            <person name="Nusbaum C."/>
            <person name="Birren B."/>
        </authorList>
    </citation>
    <scope>NUCLEOTIDE SEQUENCE [LARGE SCALE GENOMIC DNA]</scope>
</reference>
<dbReference type="STRING" id="7209.A0A1I7VI70"/>
<dbReference type="WBParaSite" id="EN70_2819">
    <property type="protein sequence ID" value="EN70_2819"/>
    <property type="gene ID" value="EN70_2819"/>
</dbReference>
<dbReference type="Gene3D" id="2.60.40.640">
    <property type="match status" value="2"/>
</dbReference>
<dbReference type="InterPro" id="IPR014752">
    <property type="entry name" value="Arrestin-like_C"/>
</dbReference>
<keyword evidence="1" id="KW-1185">Reference proteome</keyword>
<sequence>MEEKKKGTVQKPEKRKTDSDNEIGNKIIRIDLLKIVFKILVEINFAHTTQIISLTGFFEGKFRTKISNQVEFRQIIAFRIEFDTLIRQWRTQNGEIYAPAGQHKTEIRLVIGEECPESYLGKYGSIEYLTAVKLCIPGRTGHSKLVQIRPVRVIAVMDITRYLPFHIPVHIERYFHKKFFCLNKSLAKVFIRLSKSAFVRGETIVMDVEIDNEHSKNPIKGGTVRLIMVVRFRCKGSEKFTLVHFFFTE</sequence>
<protein>
    <submittedName>
        <fullName evidence="2">Arrestin_C domain-containing protein</fullName>
    </submittedName>
</protein>
<proteinExistence type="predicted"/>
<dbReference type="AlphaFoldDB" id="A0A1I7VI70"/>
<accession>A0A1I7VI70</accession>
<dbReference type="InterPro" id="IPR014756">
    <property type="entry name" value="Ig_E-set"/>
</dbReference>
<organism evidence="1 2">
    <name type="scientific">Loa loa</name>
    <name type="common">Eye worm</name>
    <name type="synonym">Filaria loa</name>
    <dbReference type="NCBI Taxonomy" id="7209"/>
    <lineage>
        <taxon>Eukaryota</taxon>
        <taxon>Metazoa</taxon>
        <taxon>Ecdysozoa</taxon>
        <taxon>Nematoda</taxon>
        <taxon>Chromadorea</taxon>
        <taxon>Rhabditida</taxon>
        <taxon>Spirurina</taxon>
        <taxon>Spiruromorpha</taxon>
        <taxon>Filarioidea</taxon>
        <taxon>Onchocercidae</taxon>
        <taxon>Loa</taxon>
    </lineage>
</organism>
<evidence type="ECO:0000313" key="1">
    <source>
        <dbReference type="Proteomes" id="UP000095285"/>
    </source>
</evidence>